<comment type="similarity">
    <text evidence="2">Belongs to the bacterial solute-binding protein 1 family.</text>
</comment>
<dbReference type="SUPFAM" id="SSF53850">
    <property type="entry name" value="Periplasmic binding protein-like II"/>
    <property type="match status" value="1"/>
</dbReference>
<sequence length="439" mass="47844">MDRRTFLAGSLGVSLVPFMSRLAFAAGKPVTWWYESAAPAQQEAIAKVLVGGFNAAHPDYSLTVDYRGSELDKQMRVALLSGNGPDVVYTAGPSYVAPMARAGQLLALDDYAEKLGWNKRILPVFLEMGKYDGKLYAVPKTYETLGLFYNKAVLEKNGWKAPTTLAEMEALADEALKAKLVPFASGNAGWRGNNEHYVTIAFNSIAGPENVYKALKGEIPWTAEPFVAAINKLNDWWQKGYFGPDYFSLETEQFFAQMAAGKSPMLPSGTWHFQYIQSYFKDNADQCGFVGFPSADGLGAPVYALGVGSTLSIAAASQNPDGAAAAIDYVFSPEFYGAMNSVWQGEWNTPLEDLSMVKISDTVPALYAETMKTLADAVGDNKYGYTSWTFLPPATDTQLINGIEEVWLGRSTVADYLAQLDATFQQEKAEGKVPAVPAR</sequence>
<dbReference type="Proteomes" id="UP000233491">
    <property type="component" value="Unassembled WGS sequence"/>
</dbReference>
<organism evidence="5 6">
    <name type="scientific">Pleomorphomonas diazotrophica</name>
    <dbReference type="NCBI Taxonomy" id="1166257"/>
    <lineage>
        <taxon>Bacteria</taxon>
        <taxon>Pseudomonadati</taxon>
        <taxon>Pseudomonadota</taxon>
        <taxon>Alphaproteobacteria</taxon>
        <taxon>Hyphomicrobiales</taxon>
        <taxon>Pleomorphomonadaceae</taxon>
        <taxon>Pleomorphomonas</taxon>
    </lineage>
</organism>
<reference evidence="5 6" key="1">
    <citation type="submission" date="2017-12" db="EMBL/GenBank/DDBJ databases">
        <title>Anaerobic carbon monoxide metabolism by Pleomorphomonas carboxyditropha sp. nov., a new mesophilic hydrogenogenic carboxidotroph.</title>
        <authorList>
            <person name="Esquivel-Elizondo S."/>
            <person name="Krajmalnik-Brown R."/>
        </authorList>
    </citation>
    <scope>NUCLEOTIDE SEQUENCE [LARGE SCALE GENOMIC DNA]</scope>
    <source>
        <strain evidence="5 6">R5-392</strain>
    </source>
</reference>
<name>A0A1I4S5R8_9HYPH</name>
<evidence type="ECO:0000313" key="5">
    <source>
        <dbReference type="EMBL" id="PKR89926.1"/>
    </source>
</evidence>
<evidence type="ECO:0000256" key="4">
    <source>
        <dbReference type="SAM" id="SignalP"/>
    </source>
</evidence>
<dbReference type="EMBL" id="PJNW01000003">
    <property type="protein sequence ID" value="PKR89926.1"/>
    <property type="molecule type" value="Genomic_DNA"/>
</dbReference>
<accession>A0A1I4S5R8</accession>
<evidence type="ECO:0000256" key="2">
    <source>
        <dbReference type="ARBA" id="ARBA00008520"/>
    </source>
</evidence>
<dbReference type="OrthoDB" id="8317736at2"/>
<dbReference type="RefSeq" id="WP_101288438.1">
    <property type="nucleotide sequence ID" value="NZ_FOUQ01000003.1"/>
</dbReference>
<evidence type="ECO:0000313" key="6">
    <source>
        <dbReference type="Proteomes" id="UP000233491"/>
    </source>
</evidence>
<evidence type="ECO:0000256" key="3">
    <source>
        <dbReference type="ARBA" id="ARBA00022764"/>
    </source>
</evidence>
<evidence type="ECO:0000256" key="1">
    <source>
        <dbReference type="ARBA" id="ARBA00004418"/>
    </source>
</evidence>
<dbReference type="Pfam" id="PF01547">
    <property type="entry name" value="SBP_bac_1"/>
    <property type="match status" value="1"/>
</dbReference>
<dbReference type="PANTHER" id="PTHR43649">
    <property type="entry name" value="ARABINOSE-BINDING PROTEIN-RELATED"/>
    <property type="match status" value="1"/>
</dbReference>
<protein>
    <submittedName>
        <fullName evidence="5">ABC transporter substrate-binding protein</fullName>
    </submittedName>
</protein>
<dbReference type="Gene3D" id="3.40.190.10">
    <property type="entry name" value="Periplasmic binding protein-like II"/>
    <property type="match status" value="2"/>
</dbReference>
<feature type="chain" id="PRO_5015065695" evidence="4">
    <location>
        <begin position="26"/>
        <end position="439"/>
    </location>
</feature>
<dbReference type="GO" id="GO:0042597">
    <property type="term" value="C:periplasmic space"/>
    <property type="evidence" value="ECO:0007669"/>
    <property type="project" value="UniProtKB-SubCell"/>
</dbReference>
<dbReference type="InterPro" id="IPR050490">
    <property type="entry name" value="Bact_solute-bd_prot1"/>
</dbReference>
<dbReference type="AlphaFoldDB" id="A0A1I4S5R8"/>
<dbReference type="PANTHER" id="PTHR43649:SF12">
    <property type="entry name" value="DIACETYLCHITOBIOSE BINDING PROTEIN DASA"/>
    <property type="match status" value="1"/>
</dbReference>
<keyword evidence="3" id="KW-0574">Periplasm</keyword>
<gene>
    <name evidence="5" type="ORF">CXZ10_07030</name>
</gene>
<dbReference type="InterPro" id="IPR006059">
    <property type="entry name" value="SBP"/>
</dbReference>
<comment type="subcellular location">
    <subcellularLocation>
        <location evidence="1">Periplasm</location>
    </subcellularLocation>
</comment>
<comment type="caution">
    <text evidence="5">The sequence shown here is derived from an EMBL/GenBank/DDBJ whole genome shotgun (WGS) entry which is preliminary data.</text>
</comment>
<keyword evidence="6" id="KW-1185">Reference proteome</keyword>
<proteinExistence type="inferred from homology"/>
<feature type="signal peptide" evidence="4">
    <location>
        <begin position="1"/>
        <end position="25"/>
    </location>
</feature>
<keyword evidence="4" id="KW-0732">Signal</keyword>